<name>A0A3D9IF67_9BACL</name>
<evidence type="ECO:0000256" key="6">
    <source>
        <dbReference type="HAMAP-Rule" id="MF_01925"/>
    </source>
</evidence>
<dbReference type="Pfam" id="PF03807">
    <property type="entry name" value="F420_oxidored"/>
    <property type="match status" value="1"/>
</dbReference>
<dbReference type="PANTHER" id="PTHR11645:SF49">
    <property type="entry name" value="PYRROLINE-5-CARBOXYLATE REDUCTASE 1"/>
    <property type="match status" value="1"/>
</dbReference>
<feature type="domain" description="Pyrroline-5-carboxylate reductase dimerisation" evidence="10">
    <location>
        <begin position="176"/>
        <end position="280"/>
    </location>
</feature>
<dbReference type="SUPFAM" id="SSF51735">
    <property type="entry name" value="NAD(P)-binding Rossmann-fold domains"/>
    <property type="match status" value="1"/>
</dbReference>
<keyword evidence="2 6" id="KW-0641">Proline biosynthesis</keyword>
<dbReference type="FunFam" id="1.10.3730.10:FF:000001">
    <property type="entry name" value="Pyrroline-5-carboxylate reductase"/>
    <property type="match status" value="1"/>
</dbReference>
<comment type="subcellular location">
    <subcellularLocation>
        <location evidence="6">Cytoplasm</location>
    </subcellularLocation>
</comment>
<evidence type="ECO:0000256" key="3">
    <source>
        <dbReference type="ARBA" id="ARBA00022857"/>
    </source>
</evidence>
<evidence type="ECO:0000259" key="10">
    <source>
        <dbReference type="Pfam" id="PF14748"/>
    </source>
</evidence>
<comment type="caution">
    <text evidence="11">The sequence shown here is derived from an EMBL/GenBank/DDBJ whole genome shotgun (WGS) entry which is preliminary data.</text>
</comment>
<dbReference type="InterPro" id="IPR028939">
    <property type="entry name" value="P5C_Rdtase_cat_N"/>
</dbReference>
<evidence type="ECO:0000256" key="5">
    <source>
        <dbReference type="ARBA" id="ARBA00058118"/>
    </source>
</evidence>
<dbReference type="PROSITE" id="PS00521">
    <property type="entry name" value="P5CR"/>
    <property type="match status" value="1"/>
</dbReference>
<comment type="catalytic activity">
    <reaction evidence="6">
        <text>L-proline + NAD(+) = (S)-1-pyrroline-5-carboxylate + NADH + 2 H(+)</text>
        <dbReference type="Rhea" id="RHEA:14105"/>
        <dbReference type="ChEBI" id="CHEBI:15378"/>
        <dbReference type="ChEBI" id="CHEBI:17388"/>
        <dbReference type="ChEBI" id="CHEBI:57540"/>
        <dbReference type="ChEBI" id="CHEBI:57945"/>
        <dbReference type="ChEBI" id="CHEBI:60039"/>
        <dbReference type="EC" id="1.5.1.2"/>
    </reaction>
</comment>
<evidence type="ECO:0000256" key="1">
    <source>
        <dbReference type="ARBA" id="ARBA00005525"/>
    </source>
</evidence>
<dbReference type="PANTHER" id="PTHR11645">
    <property type="entry name" value="PYRROLINE-5-CARBOXYLATE REDUCTASE"/>
    <property type="match status" value="1"/>
</dbReference>
<accession>A0A3D9IF67</accession>
<keyword evidence="4 6" id="KW-0560">Oxidoreductase</keyword>
<evidence type="ECO:0000256" key="2">
    <source>
        <dbReference type="ARBA" id="ARBA00022650"/>
    </source>
</evidence>
<comment type="function">
    <text evidence="5 6">Catalyzes the reduction of 1-pyrroline-5-carboxylate (PCA) to L-proline.</text>
</comment>
<comment type="pathway">
    <text evidence="6 8">Amino-acid biosynthesis; L-proline biosynthesis; L-proline from L-glutamate 5-semialdehyde: step 1/1.</text>
</comment>
<dbReference type="Gene3D" id="1.10.3730.10">
    <property type="entry name" value="ProC C-terminal domain-like"/>
    <property type="match status" value="1"/>
</dbReference>
<dbReference type="Gene3D" id="3.40.50.720">
    <property type="entry name" value="NAD(P)-binding Rossmann-like Domain"/>
    <property type="match status" value="1"/>
</dbReference>
<dbReference type="HAMAP" id="MF_01925">
    <property type="entry name" value="P5C_reductase"/>
    <property type="match status" value="1"/>
</dbReference>
<dbReference type="GO" id="GO:0005737">
    <property type="term" value="C:cytoplasm"/>
    <property type="evidence" value="ECO:0007669"/>
    <property type="project" value="UniProtKB-SubCell"/>
</dbReference>
<evidence type="ECO:0000313" key="12">
    <source>
        <dbReference type="Proteomes" id="UP000256869"/>
    </source>
</evidence>
<dbReference type="InterPro" id="IPR053790">
    <property type="entry name" value="P5CR-like_CS"/>
</dbReference>
<dbReference type="GO" id="GO:0055129">
    <property type="term" value="P:L-proline biosynthetic process"/>
    <property type="evidence" value="ECO:0007669"/>
    <property type="project" value="UniProtKB-UniRule"/>
</dbReference>
<gene>
    <name evidence="6" type="primary">proC</name>
    <name evidence="11" type="ORF">DFP95_106178</name>
</gene>
<dbReference type="EMBL" id="QRDY01000006">
    <property type="protein sequence ID" value="RED60388.1"/>
    <property type="molecule type" value="Genomic_DNA"/>
</dbReference>
<comment type="catalytic activity">
    <reaction evidence="6 8">
        <text>L-proline + NADP(+) = (S)-1-pyrroline-5-carboxylate + NADPH + 2 H(+)</text>
        <dbReference type="Rhea" id="RHEA:14109"/>
        <dbReference type="ChEBI" id="CHEBI:15378"/>
        <dbReference type="ChEBI" id="CHEBI:17388"/>
        <dbReference type="ChEBI" id="CHEBI:57783"/>
        <dbReference type="ChEBI" id="CHEBI:58349"/>
        <dbReference type="ChEBI" id="CHEBI:60039"/>
        <dbReference type="EC" id="1.5.1.2"/>
    </reaction>
</comment>
<dbReference type="PIRSF" id="PIRSF000193">
    <property type="entry name" value="Pyrrol-5-carb_rd"/>
    <property type="match status" value="1"/>
</dbReference>
<dbReference type="InterPro" id="IPR036291">
    <property type="entry name" value="NAD(P)-bd_dom_sf"/>
</dbReference>
<keyword evidence="6 8" id="KW-0028">Amino-acid biosynthesis</keyword>
<feature type="domain" description="Pyrroline-5-carboxylate reductase catalytic N-terminal" evidence="9">
    <location>
        <begin position="14"/>
        <end position="112"/>
    </location>
</feature>
<keyword evidence="3 6" id="KW-0521">NADP</keyword>
<organism evidence="11 12">
    <name type="scientific">Cohnella lupini</name>
    <dbReference type="NCBI Taxonomy" id="1294267"/>
    <lineage>
        <taxon>Bacteria</taxon>
        <taxon>Bacillati</taxon>
        <taxon>Bacillota</taxon>
        <taxon>Bacilli</taxon>
        <taxon>Bacillales</taxon>
        <taxon>Paenibacillaceae</taxon>
        <taxon>Cohnella</taxon>
    </lineage>
</organism>
<dbReference type="EC" id="1.5.1.2" evidence="6 7"/>
<evidence type="ECO:0000256" key="8">
    <source>
        <dbReference type="RuleBase" id="RU003903"/>
    </source>
</evidence>
<dbReference type="GO" id="GO:0004735">
    <property type="term" value="F:pyrroline-5-carboxylate reductase activity"/>
    <property type="evidence" value="ECO:0007669"/>
    <property type="project" value="UniProtKB-UniRule"/>
</dbReference>
<dbReference type="RefSeq" id="WP_115993100.1">
    <property type="nucleotide sequence ID" value="NZ_QRDY01000006.1"/>
</dbReference>
<dbReference type="Proteomes" id="UP000256869">
    <property type="component" value="Unassembled WGS sequence"/>
</dbReference>
<evidence type="ECO:0000256" key="4">
    <source>
        <dbReference type="ARBA" id="ARBA00023002"/>
    </source>
</evidence>
<sequence length="291" mass="31070">MIQSTPSLISDATLCFYGAGSMAEAILRGLVEAKLTRPKNISVMNRQNADRLLHLEKQYGIVPVTTSALKDEALSAADVIVLGMKPKDASEAIRTLRPLLRPEQLVISVIAGLSISTIRHLIGREQQPVVRAMPNTSSTIRLGATGISFSDSVTPGQRELAHAIFDAIGISTVVDEPLIEAVTGVSGSGPAYVYYLMEAMIDAGIKLGLSPEAAKRLTVQTVRGAAEMVNSTGEDPGELRRKVTSPNGSTQAAIEKLDQFSFQEGVNEAIARCAERAREMGEAIRKEAGLD</sequence>
<dbReference type="SUPFAM" id="SSF48179">
    <property type="entry name" value="6-phosphogluconate dehydrogenase C-terminal domain-like"/>
    <property type="match status" value="1"/>
</dbReference>
<dbReference type="AlphaFoldDB" id="A0A3D9IF67"/>
<keyword evidence="6" id="KW-0963">Cytoplasm</keyword>
<comment type="similarity">
    <text evidence="1 6 8">Belongs to the pyrroline-5-carboxylate reductase family.</text>
</comment>
<dbReference type="InterPro" id="IPR029036">
    <property type="entry name" value="P5CR_dimer"/>
</dbReference>
<dbReference type="NCBIfam" id="TIGR00112">
    <property type="entry name" value="proC"/>
    <property type="match status" value="1"/>
</dbReference>
<reference evidence="11 12" key="1">
    <citation type="submission" date="2018-07" db="EMBL/GenBank/DDBJ databases">
        <title>Genomic Encyclopedia of Type Strains, Phase III (KMG-III): the genomes of soil and plant-associated and newly described type strains.</title>
        <authorList>
            <person name="Whitman W."/>
        </authorList>
    </citation>
    <scope>NUCLEOTIDE SEQUENCE [LARGE SCALE GENOMIC DNA]</scope>
    <source>
        <strain evidence="11 12">CECT 8236</strain>
    </source>
</reference>
<keyword evidence="12" id="KW-1185">Reference proteome</keyword>
<proteinExistence type="inferred from homology"/>
<dbReference type="OrthoDB" id="9805754at2"/>
<protein>
    <recommendedName>
        <fullName evidence="6 7">Pyrroline-5-carboxylate reductase</fullName>
        <shortName evidence="6">P5C reductase</shortName>
        <shortName evidence="6">P5CR</shortName>
        <ecNumber evidence="6 7">1.5.1.2</ecNumber>
    </recommendedName>
    <alternativeName>
        <fullName evidence="6">PCA reductase</fullName>
    </alternativeName>
</protein>
<dbReference type="UniPathway" id="UPA00098">
    <property type="reaction ID" value="UER00361"/>
</dbReference>
<evidence type="ECO:0000259" key="9">
    <source>
        <dbReference type="Pfam" id="PF03807"/>
    </source>
</evidence>
<evidence type="ECO:0000313" key="11">
    <source>
        <dbReference type="EMBL" id="RED60388.1"/>
    </source>
</evidence>
<dbReference type="InterPro" id="IPR008927">
    <property type="entry name" value="6-PGluconate_DH-like_C_sf"/>
</dbReference>
<dbReference type="Pfam" id="PF14748">
    <property type="entry name" value="P5CR_dimer"/>
    <property type="match status" value="1"/>
</dbReference>
<dbReference type="InterPro" id="IPR000304">
    <property type="entry name" value="Pyrroline-COOH_reductase"/>
</dbReference>
<evidence type="ECO:0000256" key="7">
    <source>
        <dbReference type="NCBIfam" id="TIGR00112"/>
    </source>
</evidence>